<evidence type="ECO:0000259" key="6">
    <source>
        <dbReference type="PROSITE" id="PS50885"/>
    </source>
</evidence>
<reference evidence="7 8" key="1">
    <citation type="submission" date="2016-07" db="EMBL/GenBank/DDBJ databases">
        <title>Characterization of isolates of Eisenbergiella tayi derived from blood cultures, using whole genome sequencing.</title>
        <authorList>
            <person name="Burdz T."/>
            <person name="Wiebe D."/>
            <person name="Huynh C."/>
            <person name="Bernard K."/>
        </authorList>
    </citation>
    <scope>NUCLEOTIDE SEQUENCE [LARGE SCALE GENOMIC DNA]</scope>
    <source>
        <strain evidence="7 8">NML 110608</strain>
    </source>
</reference>
<evidence type="ECO:0000313" key="7">
    <source>
        <dbReference type="EMBL" id="ODM05023.1"/>
    </source>
</evidence>
<keyword evidence="3 7" id="KW-0808">Transferase</keyword>
<dbReference type="PANTHER" id="PTHR34220:SF7">
    <property type="entry name" value="SENSOR HISTIDINE KINASE YPDA"/>
    <property type="match status" value="1"/>
</dbReference>
<dbReference type="InterPro" id="IPR003594">
    <property type="entry name" value="HATPase_dom"/>
</dbReference>
<protein>
    <submittedName>
        <fullName evidence="7">Sensor histidine kinase YpdA</fullName>
        <ecNumber evidence="7">2.7.13.3</ecNumber>
    </submittedName>
</protein>
<keyword evidence="4 7" id="KW-0418">Kinase</keyword>
<keyword evidence="5" id="KW-1133">Transmembrane helix</keyword>
<keyword evidence="2" id="KW-0597">Phosphoprotein</keyword>
<evidence type="ECO:0000256" key="5">
    <source>
        <dbReference type="SAM" id="Phobius"/>
    </source>
</evidence>
<dbReference type="AlphaFoldDB" id="A0A1E3A8D9"/>
<dbReference type="GO" id="GO:0000155">
    <property type="term" value="F:phosphorelay sensor kinase activity"/>
    <property type="evidence" value="ECO:0007669"/>
    <property type="project" value="InterPro"/>
</dbReference>
<dbReference type="InterPro" id="IPR010559">
    <property type="entry name" value="Sig_transdc_His_kin_internal"/>
</dbReference>
<accession>A0A1E3A8D9</accession>
<evidence type="ECO:0000313" key="8">
    <source>
        <dbReference type="Proteomes" id="UP000094067"/>
    </source>
</evidence>
<dbReference type="PROSITE" id="PS51257">
    <property type="entry name" value="PROKAR_LIPOPROTEIN"/>
    <property type="match status" value="1"/>
</dbReference>
<dbReference type="SUPFAM" id="SSF158472">
    <property type="entry name" value="HAMP domain-like"/>
    <property type="match status" value="1"/>
</dbReference>
<dbReference type="Pfam" id="PF02518">
    <property type="entry name" value="HATPase_c"/>
    <property type="match status" value="1"/>
</dbReference>
<dbReference type="CDD" id="cd06225">
    <property type="entry name" value="HAMP"/>
    <property type="match status" value="1"/>
</dbReference>
<dbReference type="Gene3D" id="3.30.565.10">
    <property type="entry name" value="Histidine kinase-like ATPase, C-terminal domain"/>
    <property type="match status" value="1"/>
</dbReference>
<evidence type="ECO:0000256" key="2">
    <source>
        <dbReference type="ARBA" id="ARBA00022553"/>
    </source>
</evidence>
<comment type="caution">
    <text evidence="7">The sequence shown here is derived from an EMBL/GenBank/DDBJ whole genome shotgun (WGS) entry which is preliminary data.</text>
</comment>
<dbReference type="PROSITE" id="PS50885">
    <property type="entry name" value="HAMP"/>
    <property type="match status" value="1"/>
</dbReference>
<evidence type="ECO:0000256" key="4">
    <source>
        <dbReference type="ARBA" id="ARBA00022777"/>
    </source>
</evidence>
<feature type="transmembrane region" description="Helical" evidence="5">
    <location>
        <begin position="20"/>
        <end position="41"/>
    </location>
</feature>
<dbReference type="PATRIC" id="fig|1432052.4.peg.1018"/>
<dbReference type="Pfam" id="PF00672">
    <property type="entry name" value="HAMP"/>
    <property type="match status" value="1"/>
</dbReference>
<dbReference type="InterPro" id="IPR003660">
    <property type="entry name" value="HAMP_dom"/>
</dbReference>
<comment type="subcellular location">
    <subcellularLocation>
        <location evidence="1">Membrane</location>
    </subcellularLocation>
</comment>
<dbReference type="Proteomes" id="UP000094067">
    <property type="component" value="Unassembled WGS sequence"/>
</dbReference>
<feature type="domain" description="HAMP" evidence="6">
    <location>
        <begin position="284"/>
        <end position="337"/>
    </location>
</feature>
<dbReference type="EMBL" id="MCGH01000002">
    <property type="protein sequence ID" value="ODM05023.1"/>
    <property type="molecule type" value="Genomic_DNA"/>
</dbReference>
<dbReference type="Pfam" id="PF06580">
    <property type="entry name" value="His_kinase"/>
    <property type="match status" value="1"/>
</dbReference>
<dbReference type="InterPro" id="IPR050640">
    <property type="entry name" value="Bact_2-comp_sensor_kinase"/>
</dbReference>
<dbReference type="SMART" id="SM00304">
    <property type="entry name" value="HAMP"/>
    <property type="match status" value="1"/>
</dbReference>
<sequence length="556" mass="65145">MQRKEEKKKLRSKITTRTLLITLSLFVMLIMLACILLYGSYHMNVLSRQILDSAKTSLSVAQNMLDISLEKNAQMINILLSDNGYIYYPEEIKKEKEIVYKYTQLYNHCAKYTAQLELCDGVFVYDSYFERWAVSGSSDSIFLQNGIRELVNAYKDKLDAPWIMAEVEKKECLIHIQKNSDIIIGFWVSTDSLKKITDMELTAYGENAHLLVESYKKTDEENKDFSDKEYLEVFAVSRLHAFQLHALIPKDDIYKNVSVLKWMLVLISFIFLLLIAAQYVTTNHYVLKPLQLLKEAMIRIKNGDLSSRLNPSSVNPDFGEVYEALNNMSDELTKLKIDVYEERIKKQKFELEFLRMQIKPHFFLNCLNIIYSLVNAGRYSLIQTMVVRLSDYFRYIFRTTDSFVNVEKELEHVENYLQIQAVRYPDRFTYKIRRDTDTKNIIIPPMMIQTFVENSIKYGFSNPIRDQLKIGIRVLEEEEIYSITIRDNGKGFPPEVLKKLQEKSSLEDENGNHIGIQNTLKRLELLYQNRAIVEFENEEGAQVHIYLPKHQVEKLL</sequence>
<dbReference type="EC" id="2.7.13.3" evidence="7"/>
<dbReference type="Gene3D" id="6.10.340.10">
    <property type="match status" value="1"/>
</dbReference>
<evidence type="ECO:0000256" key="1">
    <source>
        <dbReference type="ARBA" id="ARBA00004370"/>
    </source>
</evidence>
<name>A0A1E3A8D9_9FIRM</name>
<keyword evidence="5" id="KW-0472">Membrane</keyword>
<gene>
    <name evidence="7" type="primary">ypdA_7</name>
    <name evidence="7" type="ORF">BEI61_00906</name>
</gene>
<organism evidence="7 8">
    <name type="scientific">Eisenbergiella tayi</name>
    <dbReference type="NCBI Taxonomy" id="1432052"/>
    <lineage>
        <taxon>Bacteria</taxon>
        <taxon>Bacillati</taxon>
        <taxon>Bacillota</taxon>
        <taxon>Clostridia</taxon>
        <taxon>Lachnospirales</taxon>
        <taxon>Lachnospiraceae</taxon>
        <taxon>Eisenbergiella</taxon>
    </lineage>
</organism>
<dbReference type="RefSeq" id="WP_069151429.1">
    <property type="nucleotide sequence ID" value="NZ_MCGH01000002.1"/>
</dbReference>
<evidence type="ECO:0000256" key="3">
    <source>
        <dbReference type="ARBA" id="ARBA00022679"/>
    </source>
</evidence>
<dbReference type="SUPFAM" id="SSF55874">
    <property type="entry name" value="ATPase domain of HSP90 chaperone/DNA topoisomerase II/histidine kinase"/>
    <property type="match status" value="1"/>
</dbReference>
<proteinExistence type="predicted"/>
<dbReference type="PANTHER" id="PTHR34220">
    <property type="entry name" value="SENSOR HISTIDINE KINASE YPDA"/>
    <property type="match status" value="1"/>
</dbReference>
<dbReference type="InterPro" id="IPR036890">
    <property type="entry name" value="HATPase_C_sf"/>
</dbReference>
<keyword evidence="5" id="KW-0812">Transmembrane</keyword>
<dbReference type="GO" id="GO:0016020">
    <property type="term" value="C:membrane"/>
    <property type="evidence" value="ECO:0007669"/>
    <property type="project" value="UniProtKB-SubCell"/>
</dbReference>